<reference evidence="1" key="2">
    <citation type="submission" date="2025-08" db="UniProtKB">
        <authorList>
            <consortium name="Ensembl"/>
        </authorList>
    </citation>
    <scope>IDENTIFICATION</scope>
</reference>
<reference evidence="1 2" key="1">
    <citation type="submission" date="2014-03" db="EMBL/GenBank/DDBJ databases">
        <authorList>
            <person name="Warren W."/>
            <person name="Wilson R.K."/>
        </authorList>
    </citation>
    <scope>NUCLEOTIDE SEQUENCE</scope>
</reference>
<name>A0A0D9QZP8_CHLSB</name>
<evidence type="ECO:0000313" key="2">
    <source>
        <dbReference type="Proteomes" id="UP000029965"/>
    </source>
</evidence>
<dbReference type="Proteomes" id="UP000029965">
    <property type="component" value="Chromosome 16"/>
</dbReference>
<dbReference type="Bgee" id="ENSCSAG00000005527">
    <property type="expression patterns" value="Expressed in blood"/>
</dbReference>
<dbReference type="OMA" id="PEYRINF"/>
<dbReference type="EMBL" id="AQIB01117394">
    <property type="status" value="NOT_ANNOTATED_CDS"/>
    <property type="molecule type" value="Genomic_DNA"/>
</dbReference>
<keyword evidence="2" id="KW-1185">Reference proteome</keyword>
<proteinExistence type="predicted"/>
<reference evidence="1" key="3">
    <citation type="submission" date="2025-09" db="UniProtKB">
        <authorList>
            <consortium name="Ensembl"/>
        </authorList>
    </citation>
    <scope>IDENTIFICATION</scope>
</reference>
<organism evidence="1 2">
    <name type="scientific">Chlorocebus sabaeus</name>
    <name type="common">Green monkey</name>
    <name type="synonym">Simia sabaea</name>
    <dbReference type="NCBI Taxonomy" id="60711"/>
    <lineage>
        <taxon>Eukaryota</taxon>
        <taxon>Metazoa</taxon>
        <taxon>Chordata</taxon>
        <taxon>Craniata</taxon>
        <taxon>Vertebrata</taxon>
        <taxon>Euteleostomi</taxon>
        <taxon>Mammalia</taxon>
        <taxon>Eutheria</taxon>
        <taxon>Euarchontoglires</taxon>
        <taxon>Primates</taxon>
        <taxon>Haplorrhini</taxon>
        <taxon>Catarrhini</taxon>
        <taxon>Cercopithecidae</taxon>
        <taxon>Cercopithecinae</taxon>
        <taxon>Chlorocebus</taxon>
    </lineage>
</organism>
<dbReference type="Ensembl" id="ENSCSAT00000003565.1">
    <property type="protein sequence ID" value="ENSCSAP00000001837.1"/>
    <property type="gene ID" value="ENSCSAG00000005527.1"/>
</dbReference>
<sequence>ILTSLKCNVVAFSDGRGTAESMPSPPLANSNHESPVNQLGNMQNMRLEPSFILTGVFLDNGRIEASPFFRHEFVLGKIFPEYKRNLFWKYQTKMASSLELDPPSFFLSVLLFMF</sequence>
<accession>A0A0D9QZP8</accession>
<dbReference type="AlphaFoldDB" id="A0A0D9QZP8"/>
<dbReference type="eggNOG" id="ENOG502T9UX">
    <property type="taxonomic scope" value="Eukaryota"/>
</dbReference>
<evidence type="ECO:0000313" key="1">
    <source>
        <dbReference type="Ensembl" id="ENSCSAP00000001837.1"/>
    </source>
</evidence>
<protein>
    <submittedName>
        <fullName evidence="1">Uncharacterized protein</fullName>
    </submittedName>
</protein>